<keyword evidence="5" id="KW-1185">Reference proteome</keyword>
<gene>
    <name evidence="4" type="ORF">FD30_GL000163</name>
</gene>
<proteinExistence type="predicted"/>
<reference evidence="4 5" key="1">
    <citation type="journal article" date="2015" name="Genome Announc.">
        <title>Expanding the biotechnology potential of lactobacilli through comparative genomics of 213 strains and associated genera.</title>
        <authorList>
            <person name="Sun Z."/>
            <person name="Harris H.M."/>
            <person name="McCann A."/>
            <person name="Guo C."/>
            <person name="Argimon S."/>
            <person name="Zhang W."/>
            <person name="Yang X."/>
            <person name="Jeffery I.B."/>
            <person name="Cooney J.C."/>
            <person name="Kagawa T.F."/>
            <person name="Liu W."/>
            <person name="Song Y."/>
            <person name="Salvetti E."/>
            <person name="Wrobel A."/>
            <person name="Rasinkangas P."/>
            <person name="Parkhill J."/>
            <person name="Rea M.C."/>
            <person name="O'Sullivan O."/>
            <person name="Ritari J."/>
            <person name="Douillard F.P."/>
            <person name="Paul Ross R."/>
            <person name="Yang R."/>
            <person name="Briner A.E."/>
            <person name="Felis G.E."/>
            <person name="de Vos W.M."/>
            <person name="Barrangou R."/>
            <person name="Klaenhammer T.R."/>
            <person name="Caufield P.W."/>
            <person name="Cui Y."/>
            <person name="Zhang H."/>
            <person name="O'Toole P.W."/>
        </authorList>
    </citation>
    <scope>NUCLEOTIDE SEQUENCE [LARGE SCALE GENOMIC DNA]</scope>
    <source>
        <strain evidence="4 5">DSM 19117</strain>
    </source>
</reference>
<keyword evidence="2" id="KW-0472">Membrane</keyword>
<evidence type="ECO:0000256" key="1">
    <source>
        <dbReference type="SAM" id="Coils"/>
    </source>
</evidence>
<dbReference type="GeneID" id="84782160"/>
<keyword evidence="1" id="KW-0175">Coiled coil</keyword>
<dbReference type="RefSeq" id="WP_056944549.1">
    <property type="nucleotide sequence ID" value="NZ_AZDT01000053.1"/>
</dbReference>
<feature type="transmembrane region" description="Helical" evidence="2">
    <location>
        <begin position="443"/>
        <end position="460"/>
    </location>
</feature>
<dbReference type="Proteomes" id="UP000051162">
    <property type="component" value="Unassembled WGS sequence"/>
</dbReference>
<evidence type="ECO:0000313" key="5">
    <source>
        <dbReference type="Proteomes" id="UP000051162"/>
    </source>
</evidence>
<evidence type="ECO:0000259" key="3">
    <source>
        <dbReference type="Pfam" id="PF13514"/>
    </source>
</evidence>
<keyword evidence="2" id="KW-1133">Transmembrane helix</keyword>
<feature type="coiled-coil region" evidence="1">
    <location>
        <begin position="470"/>
        <end position="497"/>
    </location>
</feature>
<dbReference type="Gene3D" id="3.40.50.300">
    <property type="entry name" value="P-loop containing nucleotide triphosphate hydrolases"/>
    <property type="match status" value="2"/>
</dbReference>
<organism evidence="4 5">
    <name type="scientific">Levilactobacillus namurensis DSM 19117</name>
    <dbReference type="NCBI Taxonomy" id="1423773"/>
    <lineage>
        <taxon>Bacteria</taxon>
        <taxon>Bacillati</taxon>
        <taxon>Bacillota</taxon>
        <taxon>Bacilli</taxon>
        <taxon>Lactobacillales</taxon>
        <taxon>Lactobacillaceae</taxon>
        <taxon>Levilactobacillus</taxon>
    </lineage>
</organism>
<protein>
    <submittedName>
        <fullName evidence="4">DNA repair ATPase</fullName>
    </submittedName>
</protein>
<dbReference type="OrthoDB" id="9764467at2"/>
<keyword evidence="2" id="KW-0812">Transmembrane</keyword>
<dbReference type="EMBL" id="AZDT01000053">
    <property type="protein sequence ID" value="KRK73786.1"/>
    <property type="molecule type" value="Genomic_DNA"/>
</dbReference>
<feature type="domain" description="YhaN AAA" evidence="3">
    <location>
        <begin position="1"/>
        <end position="200"/>
    </location>
</feature>
<dbReference type="InterPro" id="IPR027417">
    <property type="entry name" value="P-loop_NTPase"/>
</dbReference>
<dbReference type="PANTHER" id="PTHR41259:SF1">
    <property type="entry name" value="DOUBLE-STRAND BREAK REPAIR RAD50 ATPASE, PUTATIVE-RELATED"/>
    <property type="match status" value="1"/>
</dbReference>
<evidence type="ECO:0000313" key="4">
    <source>
        <dbReference type="EMBL" id="KRK73786.1"/>
    </source>
</evidence>
<evidence type="ECO:0000256" key="2">
    <source>
        <dbReference type="SAM" id="Phobius"/>
    </source>
</evidence>
<dbReference type="PANTHER" id="PTHR41259">
    <property type="entry name" value="DOUBLE-STRAND BREAK REPAIR RAD50 ATPASE, PUTATIVE-RELATED"/>
    <property type="match status" value="1"/>
</dbReference>
<dbReference type="InterPro" id="IPR038734">
    <property type="entry name" value="YhaN_AAA"/>
</dbReference>
<dbReference type="PATRIC" id="fig|1423773.3.peg.165"/>
<accession>A0A0R1K0S9</accession>
<sequence>MYLKTLTLFGYGQFHDRTFSLDRGLNVILGPNEAGKSTITQFITAILFGFPTKKHPALRYEPLDGSRFGGSIELVKDQVTYLVTRVDGPRGGRVTLKNLTTDLPLPATQLTTLLAPVDAQLFTNVYAVNEMRLGTVFQASKQVLTEHLQHVGAVGSDFWLAQAKTLDQTAETLYKPQGRKPTLNQLLQEHQTLRAKLAKANEAYTTYWQLLKDQRDSRQQQTTLQHRLTKQRATTDQLTHLQAQWSTFEQWQRLGTATDQPTAGFSQEDATELERLRHQLTASQTSAQANQRRLRDLQAHTQLSSLFQQYLRVPDQVDPLFDQLAAQTAAGQERDRLAATDQELAQRMGAIEQQYATADGRMPRPFSLQTTQTFKQAQADLQLATQKRRRLQQELNQLNAQYQAAQPTRRQRNPLADKQLGWLAAGLVVLVGAMFLPGTLFKLIGAVLGIVVGYYGVFIVDGETPASREAQQLTADIRDTQAQLREGNHRIDDLNNQIDAVGTSHGLDHLPVEQWFAAQTAIGEWERLTAQRQTVHDQLAQATAQVTTFMTQATTALPTLKGQSLTSILTQLRQLQSTQQRLITQNGELANLTGRIRQDQAAVKTAEHAVATFLRTRNIPDTATFYQTYQAIRDQGNRTAQRQALADQLGAETLAALQGFSDQHQLQQQVQTAQDQQQADQRQLDTVTTRLATLAGQLAQLTTNGTQTVLRQRLANLETQMRATTQDWLVARLTSQWIRATLLAASGDRLPRIVARASTFYAQLTENRYTKLDLTAETLRVRRAADGVWLTVDQLSRGTAEQLDLAMKLAFAVVMQPQAAMPLVIDDGLVNFDAQRRQAAYRLLTKLGQQLQIILLTADAAAAQPATGRRVLTLTT</sequence>
<dbReference type="Pfam" id="PF13514">
    <property type="entry name" value="AAA_27"/>
    <property type="match status" value="1"/>
</dbReference>
<feature type="coiled-coil region" evidence="1">
    <location>
        <begin position="374"/>
        <end position="408"/>
    </location>
</feature>
<dbReference type="STRING" id="1423773.FD30_GL000163"/>
<dbReference type="AlphaFoldDB" id="A0A0R1K0S9"/>
<comment type="caution">
    <text evidence="4">The sequence shown here is derived from an EMBL/GenBank/DDBJ whole genome shotgun (WGS) entry which is preliminary data.</text>
</comment>
<dbReference type="SUPFAM" id="SSF52540">
    <property type="entry name" value="P-loop containing nucleoside triphosphate hydrolases"/>
    <property type="match status" value="1"/>
</dbReference>
<feature type="transmembrane region" description="Helical" evidence="2">
    <location>
        <begin position="419"/>
        <end position="436"/>
    </location>
</feature>
<name>A0A0R1K0S9_9LACO</name>